<dbReference type="STRING" id="1178825.SAMN05216261_1588"/>
<dbReference type="Pfam" id="PF13361">
    <property type="entry name" value="UvrD_C"/>
    <property type="match status" value="1"/>
</dbReference>
<keyword evidence="7 14" id="KW-0067">ATP-binding</keyword>
<dbReference type="GO" id="GO:0000725">
    <property type="term" value="P:recombinational repair"/>
    <property type="evidence" value="ECO:0007669"/>
    <property type="project" value="TreeGrafter"/>
</dbReference>
<keyword evidence="6 17" id="KW-0269">Exonuclease</keyword>
<evidence type="ECO:0000256" key="8">
    <source>
        <dbReference type="ARBA" id="ARBA00023125"/>
    </source>
</evidence>
<dbReference type="OrthoDB" id="9810135at2"/>
<keyword evidence="4 14" id="KW-0378">Hydrolase</keyword>
<dbReference type="SUPFAM" id="SSF52540">
    <property type="entry name" value="P-loop containing nucleoside triphosphate hydrolases"/>
    <property type="match status" value="1"/>
</dbReference>
<dbReference type="InterPro" id="IPR014016">
    <property type="entry name" value="UvrD-like_ATP-bd"/>
</dbReference>
<dbReference type="InterPro" id="IPR014017">
    <property type="entry name" value="DNA_helicase_UvrD-like_C"/>
</dbReference>
<dbReference type="InterPro" id="IPR011604">
    <property type="entry name" value="PDDEXK-like_dom_sf"/>
</dbReference>
<dbReference type="GO" id="GO:0005829">
    <property type="term" value="C:cytosol"/>
    <property type="evidence" value="ECO:0007669"/>
    <property type="project" value="TreeGrafter"/>
</dbReference>
<dbReference type="PANTHER" id="PTHR11070">
    <property type="entry name" value="UVRD / RECB / PCRA DNA HELICASE FAMILY MEMBER"/>
    <property type="match status" value="1"/>
</dbReference>
<accession>A0A1M6DJ59</accession>
<evidence type="ECO:0000256" key="10">
    <source>
        <dbReference type="ARBA" id="ARBA00023235"/>
    </source>
</evidence>
<evidence type="ECO:0000256" key="1">
    <source>
        <dbReference type="ARBA" id="ARBA00022722"/>
    </source>
</evidence>
<comment type="catalytic activity">
    <reaction evidence="11">
        <text>Couples ATP hydrolysis with the unwinding of duplex DNA by translocating in the 3'-5' direction.</text>
        <dbReference type="EC" id="5.6.2.4"/>
    </reaction>
</comment>
<evidence type="ECO:0000256" key="11">
    <source>
        <dbReference type="ARBA" id="ARBA00034617"/>
    </source>
</evidence>
<evidence type="ECO:0000256" key="13">
    <source>
        <dbReference type="ARBA" id="ARBA00048988"/>
    </source>
</evidence>
<dbReference type="EMBL" id="FQYK01000003">
    <property type="protein sequence ID" value="SHI73163.1"/>
    <property type="molecule type" value="Genomic_DNA"/>
</dbReference>
<dbReference type="Pfam" id="PF12705">
    <property type="entry name" value="PDDEXK_1"/>
    <property type="match status" value="1"/>
</dbReference>
<evidence type="ECO:0000259" key="15">
    <source>
        <dbReference type="PROSITE" id="PS51198"/>
    </source>
</evidence>
<evidence type="ECO:0000256" key="7">
    <source>
        <dbReference type="ARBA" id="ARBA00022840"/>
    </source>
</evidence>
<dbReference type="GO" id="GO:0004527">
    <property type="term" value="F:exonuclease activity"/>
    <property type="evidence" value="ECO:0007669"/>
    <property type="project" value="UniProtKB-KW"/>
</dbReference>
<dbReference type="PROSITE" id="PS51217">
    <property type="entry name" value="UVRD_HELICASE_CTER"/>
    <property type="match status" value="1"/>
</dbReference>
<dbReference type="eggNOG" id="COG1074">
    <property type="taxonomic scope" value="Bacteria"/>
</dbReference>
<proteinExistence type="predicted"/>
<dbReference type="PANTHER" id="PTHR11070:SF67">
    <property type="entry name" value="DNA 3'-5' HELICASE"/>
    <property type="match status" value="1"/>
</dbReference>
<feature type="domain" description="UvrD-like helicase C-terminal" evidence="16">
    <location>
        <begin position="478"/>
        <end position="734"/>
    </location>
</feature>
<dbReference type="RefSeq" id="WP_019386864.1">
    <property type="nucleotide sequence ID" value="NZ_ALIH01000003.1"/>
</dbReference>
<dbReference type="AlphaFoldDB" id="A0A1M6DJ59"/>
<dbReference type="Proteomes" id="UP000184396">
    <property type="component" value="Unassembled WGS sequence"/>
</dbReference>
<evidence type="ECO:0000256" key="4">
    <source>
        <dbReference type="ARBA" id="ARBA00022801"/>
    </source>
</evidence>
<keyword evidence="1" id="KW-0540">Nuclease</keyword>
<keyword evidence="3" id="KW-0227">DNA damage</keyword>
<evidence type="ECO:0000256" key="3">
    <source>
        <dbReference type="ARBA" id="ARBA00022763"/>
    </source>
</evidence>
<keyword evidence="2 14" id="KW-0547">Nucleotide-binding</keyword>
<dbReference type="GO" id="GO:0043138">
    <property type="term" value="F:3'-5' DNA helicase activity"/>
    <property type="evidence" value="ECO:0007669"/>
    <property type="project" value="UniProtKB-EC"/>
</dbReference>
<dbReference type="GO" id="GO:0003677">
    <property type="term" value="F:DNA binding"/>
    <property type="evidence" value="ECO:0007669"/>
    <property type="project" value="UniProtKB-KW"/>
</dbReference>
<dbReference type="PROSITE" id="PS51198">
    <property type="entry name" value="UVRD_HELICASE_ATP_BIND"/>
    <property type="match status" value="1"/>
</dbReference>
<organism evidence="17 18">
    <name type="scientific">Algibacter luteus</name>
    <dbReference type="NCBI Taxonomy" id="1178825"/>
    <lineage>
        <taxon>Bacteria</taxon>
        <taxon>Pseudomonadati</taxon>
        <taxon>Bacteroidota</taxon>
        <taxon>Flavobacteriia</taxon>
        <taxon>Flavobacteriales</taxon>
        <taxon>Flavobacteriaceae</taxon>
        <taxon>Algibacter</taxon>
    </lineage>
</organism>
<evidence type="ECO:0000256" key="5">
    <source>
        <dbReference type="ARBA" id="ARBA00022806"/>
    </source>
</evidence>
<evidence type="ECO:0000259" key="16">
    <source>
        <dbReference type="PROSITE" id="PS51217"/>
    </source>
</evidence>
<dbReference type="Pfam" id="PF00580">
    <property type="entry name" value="UvrD-helicase"/>
    <property type="match status" value="1"/>
</dbReference>
<keyword evidence="10" id="KW-0413">Isomerase</keyword>
<evidence type="ECO:0000256" key="12">
    <source>
        <dbReference type="ARBA" id="ARBA00034808"/>
    </source>
</evidence>
<dbReference type="InterPro" id="IPR000212">
    <property type="entry name" value="DNA_helicase_UvrD/REP"/>
</dbReference>
<keyword evidence="9" id="KW-0234">DNA repair</keyword>
<sequence>MQQTHPFIIYNASAGSGKTYTLVKEYLKVLFNSNQPDFFKRVLAITFTNKAVAEMKDRIIEMLKTFSNDGILTEDNSMFKSICEETGIEPSEIHEKSKIILDTILHNYAAFDISTIDKFTHKLIRTFAYDLKLPLNFEVELDSESILFEAVDSLIAKAGTDNVLTKILVDFAIEKADDDKSWDIAYDFNKIAKLLVSENDVPYINTLNDKTLEDFNLLKKQLQSEITIVEKQLVKSADSVLGLIEEAGLEHSDFSGGSKAYLPNYFLKLKNCNLDINFSTAWIANLEEKPLYPKKTRTEDIKIILDGIKPELVSAFKLTKKAVFHLKFLHAFYKNISPLSVLKAIDNELKILKEDQNKMLISEFNAIISNEIKDQPTPFIYERLGEKFKHYFIDEFQDTSQMQWENLMPLQGNALDYNGGSIMLVGDAKQAIYRWRGGKAEQFIDLFAQKSKPFHVEQEVRNLEENYRSFKEIVKFNNGFFKYLSHFVFNNNDYKTLYENAHQNTTIENDGYVKLSFLEINKEDDKNELFPEAVLNTINTCKNNDFELKDICVLVRSKKEGVAIADYLSSNGIAIISSDTLLINNSPEVVFINNLLLLLIQPENNETKIKVLNYLTSLFHIEDKHQFFVNHIQISTEKLLKSFENYEVFVDAKTLLQLPLYDLAETIVRQFKLVKKSNAYVQFYLDVILDFTQKKGSDIAAFLDYFEKKKDNLTIVSPQGQEAVQIMTIHKSKGLEFPVVIFPYADTDIYRNFNFKWFELDKQKYNGFTHALLNYNKDFEHYGEEGLRIFYKHKSEQELDNINVLYVALTRAIEQLHVISTLDITAKGEANTKKYSGLLISYLQHLGIWNTNETTYSFGDYKKTSESRETNKKTKTQSEFVSTAKEDRNIKVVTKSGLLWDTSQQEAIEKGNLIHNIMAKVNTYDDIAYVINDFVTSSTVTANQASFLKETVEAIVNHPKLQDFYTSKNTIYNERDIISSNGIILRPDRIIINANNEAVIIDYKTGLEDKKYAQQLQTYQDVLEDMNIKVKRKILIYINDDILVKDV</sequence>
<dbReference type="Gene3D" id="3.90.320.10">
    <property type="match status" value="1"/>
</dbReference>
<feature type="domain" description="UvrD-like helicase ATP-binding" evidence="15">
    <location>
        <begin position="1"/>
        <end position="470"/>
    </location>
</feature>
<dbReference type="Gene3D" id="3.40.50.300">
    <property type="entry name" value="P-loop containing nucleotide triphosphate hydrolases"/>
    <property type="match status" value="4"/>
</dbReference>
<keyword evidence="8" id="KW-0238">DNA-binding</keyword>
<evidence type="ECO:0000256" key="9">
    <source>
        <dbReference type="ARBA" id="ARBA00023204"/>
    </source>
</evidence>
<keyword evidence="18" id="KW-1185">Reference proteome</keyword>
<name>A0A1M6DJ59_9FLAO</name>
<feature type="binding site" evidence="14">
    <location>
        <begin position="12"/>
        <end position="19"/>
    </location>
    <ligand>
        <name>ATP</name>
        <dbReference type="ChEBI" id="CHEBI:30616"/>
    </ligand>
</feature>
<evidence type="ECO:0000313" key="17">
    <source>
        <dbReference type="EMBL" id="SHI73163.1"/>
    </source>
</evidence>
<evidence type="ECO:0000256" key="6">
    <source>
        <dbReference type="ARBA" id="ARBA00022839"/>
    </source>
</evidence>
<evidence type="ECO:0000256" key="14">
    <source>
        <dbReference type="PROSITE-ProRule" id="PRU00560"/>
    </source>
</evidence>
<reference evidence="17 18" key="1">
    <citation type="submission" date="2016-11" db="EMBL/GenBank/DDBJ databases">
        <authorList>
            <person name="Jaros S."/>
            <person name="Januszkiewicz K."/>
            <person name="Wedrychowicz H."/>
        </authorList>
    </citation>
    <scope>NUCLEOTIDE SEQUENCE [LARGE SCALE GENOMIC DNA]</scope>
    <source>
        <strain evidence="17 18">CGMCC 1.12213</strain>
    </source>
</reference>
<evidence type="ECO:0000256" key="2">
    <source>
        <dbReference type="ARBA" id="ARBA00022741"/>
    </source>
</evidence>
<keyword evidence="5 14" id="KW-0347">Helicase</keyword>
<dbReference type="InterPro" id="IPR038726">
    <property type="entry name" value="PDDEXK_AddAB-type"/>
</dbReference>
<comment type="catalytic activity">
    <reaction evidence="13">
        <text>ATP + H2O = ADP + phosphate + H(+)</text>
        <dbReference type="Rhea" id="RHEA:13065"/>
        <dbReference type="ChEBI" id="CHEBI:15377"/>
        <dbReference type="ChEBI" id="CHEBI:15378"/>
        <dbReference type="ChEBI" id="CHEBI:30616"/>
        <dbReference type="ChEBI" id="CHEBI:43474"/>
        <dbReference type="ChEBI" id="CHEBI:456216"/>
        <dbReference type="EC" id="5.6.2.4"/>
    </reaction>
</comment>
<dbReference type="InterPro" id="IPR027417">
    <property type="entry name" value="P-loop_NTPase"/>
</dbReference>
<gene>
    <name evidence="17" type="ORF">SAMN05216261_1588</name>
</gene>
<evidence type="ECO:0000313" key="18">
    <source>
        <dbReference type="Proteomes" id="UP000184396"/>
    </source>
</evidence>
<dbReference type="GO" id="GO:0005524">
    <property type="term" value="F:ATP binding"/>
    <property type="evidence" value="ECO:0007669"/>
    <property type="project" value="UniProtKB-UniRule"/>
</dbReference>
<protein>
    <recommendedName>
        <fullName evidence="12">DNA 3'-5' helicase</fullName>
        <ecNumber evidence="12">5.6.2.4</ecNumber>
    </recommendedName>
</protein>
<dbReference type="EC" id="5.6.2.4" evidence="12"/>